<dbReference type="EMBL" id="BNJK01000002">
    <property type="protein sequence ID" value="GHO99976.1"/>
    <property type="molecule type" value="Genomic_DNA"/>
</dbReference>
<dbReference type="AlphaFoldDB" id="A0A8J3J1N6"/>
<reference evidence="1" key="1">
    <citation type="submission" date="2020-10" db="EMBL/GenBank/DDBJ databases">
        <title>Taxonomic study of unclassified bacteria belonging to the class Ktedonobacteria.</title>
        <authorList>
            <person name="Yabe S."/>
            <person name="Wang C.M."/>
            <person name="Zheng Y."/>
            <person name="Sakai Y."/>
            <person name="Cavaletti L."/>
            <person name="Monciardini P."/>
            <person name="Donadio S."/>
        </authorList>
    </citation>
    <scope>NUCLEOTIDE SEQUENCE</scope>
    <source>
        <strain evidence="1">ID150040</strain>
    </source>
</reference>
<organism evidence="1 2">
    <name type="scientific">Reticulibacter mediterranei</name>
    <dbReference type="NCBI Taxonomy" id="2778369"/>
    <lineage>
        <taxon>Bacteria</taxon>
        <taxon>Bacillati</taxon>
        <taxon>Chloroflexota</taxon>
        <taxon>Ktedonobacteria</taxon>
        <taxon>Ktedonobacterales</taxon>
        <taxon>Reticulibacteraceae</taxon>
        <taxon>Reticulibacter</taxon>
    </lineage>
</organism>
<sequence length="71" mass="7683">MELDHTVGALLPCNVVVHEAHSPRGAAWTQVDIADPVAMLSVIQNPAMQELAREACARLEHAIVELQTGKE</sequence>
<dbReference type="SUPFAM" id="SSF103247">
    <property type="entry name" value="TT1751-like"/>
    <property type="match status" value="1"/>
</dbReference>
<dbReference type="Gene3D" id="3.30.310.70">
    <property type="entry name" value="TT1751-like domain"/>
    <property type="match status" value="1"/>
</dbReference>
<dbReference type="InterPro" id="IPR035923">
    <property type="entry name" value="TT1751-like_sf"/>
</dbReference>
<proteinExistence type="predicted"/>
<evidence type="ECO:0000313" key="1">
    <source>
        <dbReference type="EMBL" id="GHO99976.1"/>
    </source>
</evidence>
<accession>A0A8J3J1N6</accession>
<dbReference type="Proteomes" id="UP000597444">
    <property type="component" value="Unassembled WGS sequence"/>
</dbReference>
<protein>
    <recommendedName>
        <fullName evidence="3">DUF302 domain-containing protein</fullName>
    </recommendedName>
</protein>
<comment type="caution">
    <text evidence="1">The sequence shown here is derived from an EMBL/GenBank/DDBJ whole genome shotgun (WGS) entry which is preliminary data.</text>
</comment>
<evidence type="ECO:0000313" key="2">
    <source>
        <dbReference type="Proteomes" id="UP000597444"/>
    </source>
</evidence>
<name>A0A8J3J1N6_9CHLR</name>
<evidence type="ECO:0008006" key="3">
    <source>
        <dbReference type="Google" id="ProtNLM"/>
    </source>
</evidence>
<keyword evidence="2" id="KW-1185">Reference proteome</keyword>
<gene>
    <name evidence="1" type="ORF">KSF_100240</name>
</gene>